<dbReference type="InterPro" id="IPR029058">
    <property type="entry name" value="AB_hydrolase_fold"/>
</dbReference>
<dbReference type="GO" id="GO:0016787">
    <property type="term" value="F:hydrolase activity"/>
    <property type="evidence" value="ECO:0007669"/>
    <property type="project" value="UniProtKB-KW"/>
</dbReference>
<feature type="compositionally biased region" description="Low complexity" evidence="1">
    <location>
        <begin position="36"/>
        <end position="46"/>
    </location>
</feature>
<accession>A0A6A6R2C8</accession>
<dbReference type="Proteomes" id="UP000799750">
    <property type="component" value="Unassembled WGS sequence"/>
</dbReference>
<evidence type="ECO:0000259" key="2">
    <source>
        <dbReference type="Pfam" id="PF01764"/>
    </source>
</evidence>
<evidence type="ECO:0000313" key="3">
    <source>
        <dbReference type="EMBL" id="KAF2497547.1"/>
    </source>
</evidence>
<gene>
    <name evidence="3" type="ORF">BU16DRAFT_525193</name>
</gene>
<dbReference type="PANTHER" id="PTHR46023">
    <property type="entry name" value="LIPASE CLASS 3 PROTEIN-LIKE"/>
    <property type="match status" value="1"/>
</dbReference>
<dbReference type="CDD" id="cd00519">
    <property type="entry name" value="Lipase_3"/>
    <property type="match status" value="1"/>
</dbReference>
<dbReference type="Gene3D" id="3.40.50.1820">
    <property type="entry name" value="alpha/beta hydrolase"/>
    <property type="match status" value="1"/>
</dbReference>
<sequence length="625" mass="67587">MPIHFLGKEFKGRKKHGSKKPAQPAPMLMPNGYQPSQSSATVQSTQSTVFMPPTPAFVLNQATAPTPPYSGWSGSASPRPYTQPYQQQQPSQPSLPVRPVTSQMNSGPYLTSHQSTAHLATLPHKDSKWKSSLNVVKHPVHAASSSVSHLQGNLHAASNSVSHLQGNLHSKSTVYLNQGAALCDLISSKFDAVITSIDGEGFSGDEKELIVYEQYPTDSSFPSEQTRGIHNVYPSATANRGQVSGSNYFSKVWLYSNSRLPPHLPPLKVYMPTYPLLCLAAQFSENVYSRPTGSEREAHVEANWRQGTKAMVLKSLPIDDMNTVVFAIRGSQTFMDWAVNFRPEPSMATGFLDDPGNKCHSGFLHVARQMITPVAARLRTLLSENPSRSASSLLITGHSAGGAVAALLYAHMLSETVTSELTYLTGFFKRVHCITFGAPPVSLLPLQKPPGKRHAKSLFFGFVNEGDPVCRADRNVVGSLLKLYATPAPGSNCSIGNSVSQIGNLKMANVSTIALTPNGLGKIAKRKEKQRPQLQLGGKANSFSGPAPSWTIPEAFLSTAGRIVVLRVRPGSSDQEDVEAVTVNDQTLRQVVFGDPVCHMMKLYNKRITILATRAVTGNLGSYGG</sequence>
<feature type="domain" description="Fungal lipase-type" evidence="2">
    <location>
        <begin position="325"/>
        <end position="472"/>
    </location>
</feature>
<keyword evidence="4" id="KW-1185">Reference proteome</keyword>
<reference evidence="3" key="1">
    <citation type="journal article" date="2020" name="Stud. Mycol.">
        <title>101 Dothideomycetes genomes: a test case for predicting lifestyles and emergence of pathogens.</title>
        <authorList>
            <person name="Haridas S."/>
            <person name="Albert R."/>
            <person name="Binder M."/>
            <person name="Bloem J."/>
            <person name="Labutti K."/>
            <person name="Salamov A."/>
            <person name="Andreopoulos B."/>
            <person name="Baker S."/>
            <person name="Barry K."/>
            <person name="Bills G."/>
            <person name="Bluhm B."/>
            <person name="Cannon C."/>
            <person name="Castanera R."/>
            <person name="Culley D."/>
            <person name="Daum C."/>
            <person name="Ezra D."/>
            <person name="Gonzalez J."/>
            <person name="Henrissat B."/>
            <person name="Kuo A."/>
            <person name="Liang C."/>
            <person name="Lipzen A."/>
            <person name="Lutzoni F."/>
            <person name="Magnuson J."/>
            <person name="Mondo S."/>
            <person name="Nolan M."/>
            <person name="Ohm R."/>
            <person name="Pangilinan J."/>
            <person name="Park H.-J."/>
            <person name="Ramirez L."/>
            <person name="Alfaro M."/>
            <person name="Sun H."/>
            <person name="Tritt A."/>
            <person name="Yoshinaga Y."/>
            <person name="Zwiers L.-H."/>
            <person name="Turgeon B."/>
            <person name="Goodwin S."/>
            <person name="Spatafora J."/>
            <person name="Crous P."/>
            <person name="Grigoriev I."/>
        </authorList>
    </citation>
    <scope>NUCLEOTIDE SEQUENCE</scope>
    <source>
        <strain evidence="3">CBS 269.34</strain>
    </source>
</reference>
<dbReference type="GO" id="GO:0006629">
    <property type="term" value="P:lipid metabolic process"/>
    <property type="evidence" value="ECO:0007669"/>
    <property type="project" value="InterPro"/>
</dbReference>
<organism evidence="3 4">
    <name type="scientific">Lophium mytilinum</name>
    <dbReference type="NCBI Taxonomy" id="390894"/>
    <lineage>
        <taxon>Eukaryota</taxon>
        <taxon>Fungi</taxon>
        <taxon>Dikarya</taxon>
        <taxon>Ascomycota</taxon>
        <taxon>Pezizomycotina</taxon>
        <taxon>Dothideomycetes</taxon>
        <taxon>Pleosporomycetidae</taxon>
        <taxon>Mytilinidiales</taxon>
        <taxon>Mytilinidiaceae</taxon>
        <taxon>Lophium</taxon>
    </lineage>
</organism>
<evidence type="ECO:0000256" key="1">
    <source>
        <dbReference type="SAM" id="MobiDB-lite"/>
    </source>
</evidence>
<dbReference type="SUPFAM" id="SSF53474">
    <property type="entry name" value="alpha/beta-Hydrolases"/>
    <property type="match status" value="1"/>
</dbReference>
<feature type="compositionally biased region" description="Low complexity" evidence="1">
    <location>
        <begin position="78"/>
        <end position="100"/>
    </location>
</feature>
<name>A0A6A6R2C8_9PEZI</name>
<proteinExistence type="predicted"/>
<protein>
    <submittedName>
        <fullName evidence="3">Alpha/beta-hydrolase</fullName>
    </submittedName>
</protein>
<dbReference type="InterPro" id="IPR002921">
    <property type="entry name" value="Fungal_lipase-type"/>
</dbReference>
<dbReference type="PANTHER" id="PTHR46023:SF6">
    <property type="entry name" value="LIPASE CLASS 3 FAMILY PROTEIN"/>
    <property type="match status" value="1"/>
</dbReference>
<keyword evidence="3" id="KW-0378">Hydrolase</keyword>
<dbReference type="AlphaFoldDB" id="A0A6A6R2C8"/>
<evidence type="ECO:0000313" key="4">
    <source>
        <dbReference type="Proteomes" id="UP000799750"/>
    </source>
</evidence>
<dbReference type="OrthoDB" id="438440at2759"/>
<feature type="region of interest" description="Disordered" evidence="1">
    <location>
        <begin position="1"/>
        <end position="46"/>
    </location>
</feature>
<dbReference type="EMBL" id="MU004186">
    <property type="protein sequence ID" value="KAF2497547.1"/>
    <property type="molecule type" value="Genomic_DNA"/>
</dbReference>
<feature type="region of interest" description="Disordered" evidence="1">
    <location>
        <begin position="68"/>
        <end position="103"/>
    </location>
</feature>
<feature type="compositionally biased region" description="Basic and acidic residues" evidence="1">
    <location>
        <begin position="1"/>
        <end position="10"/>
    </location>
</feature>
<dbReference type="Pfam" id="PF01764">
    <property type="entry name" value="Lipase_3"/>
    <property type="match status" value="1"/>
</dbReference>